<name>A0A401GYR4_9APHY</name>
<sequence>MRFLFCCAPHGHFTTPPLARSCVFLPSAAGMYCEENTHARLSSTTSRCPRKRAAHLLPGAPVGDVLYKTTEEQISSYTSIGRVTLQEVPWRPPSSHIVPRQIPITERIGSIPFISAMGRGISLKDALGLRVGATNTLQRPDDLVLANVGLTEIQLIVLWPAYEGQRLVSVNVPVSRWTLAACIANHYKQFFEDITKKELAGPFSTWNVGAQRDGKIPISKVVLLGLKQVYADIFCAEMGVVQ</sequence>
<keyword evidence="2" id="KW-1185">Reference proteome</keyword>
<dbReference type="RefSeq" id="XP_027618213.1">
    <property type="nucleotide sequence ID" value="XM_027762412.1"/>
</dbReference>
<organism evidence="1 2">
    <name type="scientific">Sparassis crispa</name>
    <dbReference type="NCBI Taxonomy" id="139825"/>
    <lineage>
        <taxon>Eukaryota</taxon>
        <taxon>Fungi</taxon>
        <taxon>Dikarya</taxon>
        <taxon>Basidiomycota</taxon>
        <taxon>Agaricomycotina</taxon>
        <taxon>Agaricomycetes</taxon>
        <taxon>Polyporales</taxon>
        <taxon>Sparassidaceae</taxon>
        <taxon>Sparassis</taxon>
    </lineage>
</organism>
<evidence type="ECO:0000313" key="2">
    <source>
        <dbReference type="Proteomes" id="UP000287166"/>
    </source>
</evidence>
<comment type="caution">
    <text evidence="1">The sequence shown here is derived from an EMBL/GenBank/DDBJ whole genome shotgun (WGS) entry which is preliminary data.</text>
</comment>
<gene>
    <name evidence="1" type="ORF">SCP_1005480</name>
</gene>
<protein>
    <submittedName>
        <fullName evidence="1">Uncharacterized protein</fullName>
    </submittedName>
</protein>
<dbReference type="OrthoDB" id="2662268at2759"/>
<accession>A0A401GYR4</accession>
<dbReference type="AlphaFoldDB" id="A0A401GYR4"/>
<reference evidence="1 2" key="1">
    <citation type="journal article" date="2018" name="Sci. Rep.">
        <title>Genome sequence of the cauliflower mushroom Sparassis crispa (Hanabiratake) and its association with beneficial usage.</title>
        <authorList>
            <person name="Kiyama R."/>
            <person name="Furutani Y."/>
            <person name="Kawaguchi K."/>
            <person name="Nakanishi T."/>
        </authorList>
    </citation>
    <scope>NUCLEOTIDE SEQUENCE [LARGE SCALE GENOMIC DNA]</scope>
</reference>
<evidence type="ECO:0000313" key="1">
    <source>
        <dbReference type="EMBL" id="GBE87300.1"/>
    </source>
</evidence>
<dbReference type="Proteomes" id="UP000287166">
    <property type="component" value="Unassembled WGS sequence"/>
</dbReference>
<dbReference type="InParanoid" id="A0A401GYR4"/>
<dbReference type="GeneID" id="38784217"/>
<proteinExistence type="predicted"/>
<dbReference type="EMBL" id="BFAD01000010">
    <property type="protein sequence ID" value="GBE87300.1"/>
    <property type="molecule type" value="Genomic_DNA"/>
</dbReference>